<dbReference type="Proteomes" id="UP000334820">
    <property type="component" value="Unassembled WGS sequence"/>
</dbReference>
<evidence type="ECO:0000313" key="2">
    <source>
        <dbReference type="EMBL" id="GER85760.1"/>
    </source>
</evidence>
<dbReference type="InterPro" id="IPR012341">
    <property type="entry name" value="6hp_glycosidase-like_sf"/>
</dbReference>
<dbReference type="GO" id="GO:0005975">
    <property type="term" value="P:carbohydrate metabolic process"/>
    <property type="evidence" value="ECO:0007669"/>
    <property type="project" value="InterPro"/>
</dbReference>
<dbReference type="Gene3D" id="1.50.10.10">
    <property type="match status" value="1"/>
</dbReference>
<evidence type="ECO:0000313" key="3">
    <source>
        <dbReference type="Proteomes" id="UP000334820"/>
    </source>
</evidence>
<organism evidence="2 3">
    <name type="scientific">Thermogemmatispora aurantia</name>
    <dbReference type="NCBI Taxonomy" id="2045279"/>
    <lineage>
        <taxon>Bacteria</taxon>
        <taxon>Bacillati</taxon>
        <taxon>Chloroflexota</taxon>
        <taxon>Ktedonobacteria</taxon>
        <taxon>Thermogemmatisporales</taxon>
        <taxon>Thermogemmatisporaceae</taxon>
        <taxon>Thermogemmatispora</taxon>
    </lineage>
</organism>
<dbReference type="AlphaFoldDB" id="A0A5J4KHK6"/>
<name>A0A5J4KHK6_9CHLR</name>
<accession>A0A5J4KHK6</accession>
<keyword evidence="3" id="KW-1185">Reference proteome</keyword>
<evidence type="ECO:0000259" key="1">
    <source>
        <dbReference type="Pfam" id="PF22422"/>
    </source>
</evidence>
<dbReference type="SUPFAM" id="SSF48208">
    <property type="entry name" value="Six-hairpin glycosidases"/>
    <property type="match status" value="1"/>
</dbReference>
<gene>
    <name evidence="2" type="ORF">KTAU_43940</name>
</gene>
<comment type="caution">
    <text evidence="2">The sequence shown here is derived from an EMBL/GenBank/DDBJ whole genome shotgun (WGS) entry which is preliminary data.</text>
</comment>
<dbReference type="InterPro" id="IPR008928">
    <property type="entry name" value="6-hairpin_glycosidase_sf"/>
</dbReference>
<dbReference type="Pfam" id="PF22422">
    <property type="entry name" value="MGH1-like_GH"/>
    <property type="match status" value="1"/>
</dbReference>
<proteinExistence type="predicted"/>
<dbReference type="InterPro" id="IPR054491">
    <property type="entry name" value="MGH1-like_GH"/>
</dbReference>
<reference evidence="2 3" key="1">
    <citation type="journal article" date="2019" name="Int. J. Syst. Evol. Microbiol.">
        <title>Thermogemmatispora aurantia sp. nov. and Thermogemmatispora argillosa sp. nov., within the class Ktedonobacteria, and emended description of the genus Thermogemmatispora.</title>
        <authorList>
            <person name="Zheng Y."/>
            <person name="Wang C.M."/>
            <person name="Sakai Y."/>
            <person name="Abe K."/>
            <person name="Yokota A."/>
            <person name="Yabe S."/>
        </authorList>
    </citation>
    <scope>NUCLEOTIDE SEQUENCE [LARGE SCALE GENOMIC DNA]</scope>
    <source>
        <strain evidence="2 3">A1-2</strain>
    </source>
</reference>
<dbReference type="EMBL" id="BKZV01000010">
    <property type="protein sequence ID" value="GER85760.1"/>
    <property type="molecule type" value="Genomic_DNA"/>
</dbReference>
<sequence>MVKFMHESEQTALLVRWLERGRAWLDELQTPTGLHASSAADHYHALFGRDTLWSVLLVLEAARLRPTDRALASWVGEFAARGLRALAATQGTSERDENEEQPGKIIHEYWPEPRRWPEGEWPLWEGRYYGSVDATYLFLIAAATVWQQVEGGRQLVEQLWPHVLAALDWALKYGDVDDDGLIEVMPRQPRGLGLRNQVWKDSNDALLLEDGAPPKPPVAWIELQGYALAAFREMRPLLQAAGAEATLLRELEERVERLRKGLPRFWLPTEHCPAMALSPEKQAIPLVASNMGHLLWCAALEEPYASQTAERLLQPDLLTPWGIRTLSRTSYAFDPYSYHRGTVWPFDNAIIASALWRMGRHSQALIISRRLLEALALFDSPVELYCVLPPEWILTPTTGGAEVLAVYTRACKVQAWTAAALMLAAAQLLAEAG</sequence>
<feature type="domain" description="Mannosylglycerate hydrolase MGH1-like glycoside hydrolase" evidence="1">
    <location>
        <begin position="140"/>
        <end position="374"/>
    </location>
</feature>
<protein>
    <recommendedName>
        <fullName evidence="1">Mannosylglycerate hydrolase MGH1-like glycoside hydrolase domain-containing protein</fullName>
    </recommendedName>
</protein>